<comment type="caution">
    <text evidence="2">The sequence shown here is derived from an EMBL/GenBank/DDBJ whole genome shotgun (WGS) entry which is preliminary data.</text>
</comment>
<reference evidence="2 3" key="1">
    <citation type="submission" date="2017-07" db="EMBL/GenBank/DDBJ databases">
        <title>Draft whole genome sequences of clinical Proprionibacteriaceae strains.</title>
        <authorList>
            <person name="Bernier A.-M."/>
            <person name="Bernard K."/>
            <person name="Domingo M.-C."/>
        </authorList>
    </citation>
    <scope>NUCLEOTIDE SEQUENCE [LARGE SCALE GENOMIC DNA]</scope>
    <source>
        <strain evidence="2 3">NML 030167</strain>
    </source>
</reference>
<evidence type="ECO:0000313" key="2">
    <source>
        <dbReference type="EMBL" id="OYO08618.1"/>
    </source>
</evidence>
<dbReference type="Proteomes" id="UP000215896">
    <property type="component" value="Unassembled WGS sequence"/>
</dbReference>
<accession>A0A255FY49</accession>
<proteinExistence type="predicted"/>
<name>A0A255FY49_9ACTN</name>
<protein>
    <recommendedName>
        <fullName evidence="1">DUF559 domain-containing protein</fullName>
    </recommendedName>
</protein>
<evidence type="ECO:0000313" key="3">
    <source>
        <dbReference type="Proteomes" id="UP000215896"/>
    </source>
</evidence>
<organism evidence="2 3">
    <name type="scientific">Enemella evansiae</name>
    <dbReference type="NCBI Taxonomy" id="2016499"/>
    <lineage>
        <taxon>Bacteria</taxon>
        <taxon>Bacillati</taxon>
        <taxon>Actinomycetota</taxon>
        <taxon>Actinomycetes</taxon>
        <taxon>Propionibacteriales</taxon>
        <taxon>Propionibacteriaceae</taxon>
        <taxon>Enemella</taxon>
    </lineage>
</organism>
<dbReference type="Gene3D" id="3.40.960.10">
    <property type="entry name" value="VSR Endonuclease"/>
    <property type="match status" value="1"/>
</dbReference>
<dbReference type="SUPFAM" id="SSF52980">
    <property type="entry name" value="Restriction endonuclease-like"/>
    <property type="match status" value="1"/>
</dbReference>
<dbReference type="Pfam" id="PF04480">
    <property type="entry name" value="DUF559"/>
    <property type="match status" value="1"/>
</dbReference>
<evidence type="ECO:0000259" key="1">
    <source>
        <dbReference type="Pfam" id="PF04480"/>
    </source>
</evidence>
<dbReference type="InterPro" id="IPR011335">
    <property type="entry name" value="Restrct_endonuc-II-like"/>
</dbReference>
<sequence length="293" mass="33351">MERANRRGRLHQLIEDNGGVIGRRDAGELAGVLHHMIRSGDLVRVLPGWFAPAETATSHRTKVLALARHAPDAVLTGRSAAGLLGWSRLEPTIVSAAVRLRPQPGFLFTNDRIDPEWITTIDGIRCTNKFLTAVDLIPELGGELVDDVLREHPRRGAWALAQLWQAFGDHPNRPGNNARREILTDSRDRPWSEAERMAHRALREAGITGWCTNFELRIDGRTFFLDLAFPELRLAIEINGFEWHSRREAFEKDHQRRNEVNLDGWLVLEFTWRMVTDDPAGFVRTVLRAMGRR</sequence>
<dbReference type="InterPro" id="IPR007569">
    <property type="entry name" value="DUF559"/>
</dbReference>
<feature type="domain" description="DUF559" evidence="1">
    <location>
        <begin position="191"/>
        <end position="289"/>
    </location>
</feature>
<dbReference type="EMBL" id="NMVO01000018">
    <property type="protein sequence ID" value="OYO08618.1"/>
    <property type="molecule type" value="Genomic_DNA"/>
</dbReference>
<keyword evidence="3" id="KW-1185">Reference proteome</keyword>
<dbReference type="RefSeq" id="WP_094406798.1">
    <property type="nucleotide sequence ID" value="NZ_NMVM01000001.1"/>
</dbReference>
<gene>
    <name evidence="2" type="ORF">CGZ94_19010</name>
</gene>
<dbReference type="OrthoDB" id="4310518at2"/>
<dbReference type="AlphaFoldDB" id="A0A255FY49"/>